<dbReference type="GO" id="GO:0000287">
    <property type="term" value="F:magnesium ion binding"/>
    <property type="evidence" value="ECO:0007669"/>
    <property type="project" value="InterPro"/>
</dbReference>
<reference evidence="2 3" key="1">
    <citation type="journal article" date="2018" name="New Phytol.">
        <title>Phylogenomics of Endogonaceae and evolution of mycorrhizas within Mucoromycota.</title>
        <authorList>
            <person name="Chang Y."/>
            <person name="Desiro A."/>
            <person name="Na H."/>
            <person name="Sandor L."/>
            <person name="Lipzen A."/>
            <person name="Clum A."/>
            <person name="Barry K."/>
            <person name="Grigoriev I.V."/>
            <person name="Martin F.M."/>
            <person name="Stajich J.E."/>
            <person name="Smith M.E."/>
            <person name="Bonito G."/>
            <person name="Spatafora J.W."/>
        </authorList>
    </citation>
    <scope>NUCLEOTIDE SEQUENCE [LARGE SCALE GENOMIC DNA]</scope>
    <source>
        <strain evidence="2 3">GMNB39</strain>
    </source>
</reference>
<accession>A0A433DE00</accession>
<protein>
    <recommendedName>
        <fullName evidence="4">4'-phosphopantetheinyl transferase domain-containing protein</fullName>
    </recommendedName>
</protein>
<evidence type="ECO:0000313" key="2">
    <source>
        <dbReference type="EMBL" id="RUP49049.1"/>
    </source>
</evidence>
<dbReference type="EMBL" id="RBNI01002663">
    <property type="protein sequence ID" value="RUP49049.1"/>
    <property type="molecule type" value="Genomic_DNA"/>
</dbReference>
<dbReference type="Proteomes" id="UP000268093">
    <property type="component" value="Unassembled WGS sequence"/>
</dbReference>
<feature type="region of interest" description="Disordered" evidence="1">
    <location>
        <begin position="131"/>
        <end position="159"/>
    </location>
</feature>
<gene>
    <name evidence="2" type="ORF">BC936DRAFT_143394</name>
</gene>
<dbReference type="AlphaFoldDB" id="A0A433DE00"/>
<evidence type="ECO:0000313" key="3">
    <source>
        <dbReference type="Proteomes" id="UP000268093"/>
    </source>
</evidence>
<dbReference type="GO" id="GO:0008897">
    <property type="term" value="F:holo-[acyl-carrier-protein] synthase activity"/>
    <property type="evidence" value="ECO:0007669"/>
    <property type="project" value="InterPro"/>
</dbReference>
<comment type="caution">
    <text evidence="2">The sequence shown here is derived from an EMBL/GenBank/DDBJ whole genome shotgun (WGS) entry which is preliminary data.</text>
</comment>
<dbReference type="Gene3D" id="3.90.470.20">
    <property type="entry name" value="4'-phosphopantetheinyl transferase domain"/>
    <property type="match status" value="1"/>
</dbReference>
<feature type="region of interest" description="Disordered" evidence="1">
    <location>
        <begin position="87"/>
        <end position="114"/>
    </location>
</feature>
<feature type="compositionally biased region" description="Gly residues" evidence="1">
    <location>
        <begin position="138"/>
        <end position="147"/>
    </location>
</feature>
<dbReference type="OrthoDB" id="15433at2759"/>
<evidence type="ECO:0000256" key="1">
    <source>
        <dbReference type="SAM" id="MobiDB-lite"/>
    </source>
</evidence>
<sequence length="159" mass="17382">MIVGIGVDILHLPRLRALVSRRPNSGELLARRILSPGEVAEFRDVVDSGDGGASKVIMYLASSYWIHDTCLPIKVGRKGGRIQGTVSAPSVNVEGGDDGETRRQTVPPHRRRRQAWHHRCPRLHLARRRVRDRAGAARGTGGRGGRIVGDWSKDSPASS</sequence>
<organism evidence="2 3">
    <name type="scientific">Jimgerdemannia flammicorona</name>
    <dbReference type="NCBI Taxonomy" id="994334"/>
    <lineage>
        <taxon>Eukaryota</taxon>
        <taxon>Fungi</taxon>
        <taxon>Fungi incertae sedis</taxon>
        <taxon>Mucoromycota</taxon>
        <taxon>Mucoromycotina</taxon>
        <taxon>Endogonomycetes</taxon>
        <taxon>Endogonales</taxon>
        <taxon>Endogonaceae</taxon>
        <taxon>Jimgerdemannia</taxon>
    </lineage>
</organism>
<dbReference type="SUPFAM" id="SSF56214">
    <property type="entry name" value="4'-phosphopantetheinyl transferase"/>
    <property type="match status" value="1"/>
</dbReference>
<keyword evidence="3" id="KW-1185">Reference proteome</keyword>
<dbReference type="InterPro" id="IPR037143">
    <property type="entry name" value="4-PPantetheinyl_Trfase_dom_sf"/>
</dbReference>
<evidence type="ECO:0008006" key="4">
    <source>
        <dbReference type="Google" id="ProtNLM"/>
    </source>
</evidence>
<proteinExistence type="predicted"/>
<name>A0A433DE00_9FUNG</name>